<name>A0A8X6EXV4_TRICU</name>
<dbReference type="InterPro" id="IPR013087">
    <property type="entry name" value="Znf_C2H2_type"/>
</dbReference>
<reference evidence="3" key="1">
    <citation type="submission" date="2020-07" db="EMBL/GenBank/DDBJ databases">
        <title>Multicomponent nature underlies the extraordinary mechanical properties of spider dragline silk.</title>
        <authorList>
            <person name="Kono N."/>
            <person name="Nakamura H."/>
            <person name="Mori M."/>
            <person name="Yoshida Y."/>
            <person name="Ohtoshi R."/>
            <person name="Malay A.D."/>
            <person name="Moran D.A.P."/>
            <person name="Tomita M."/>
            <person name="Numata K."/>
            <person name="Arakawa K."/>
        </authorList>
    </citation>
    <scope>NUCLEOTIDE SEQUENCE</scope>
</reference>
<proteinExistence type="predicted"/>
<dbReference type="Proteomes" id="UP000887116">
    <property type="component" value="Unassembled WGS sequence"/>
</dbReference>
<dbReference type="OrthoDB" id="10460434at2759"/>
<comment type="caution">
    <text evidence="3">The sequence shown here is derived from an EMBL/GenBank/DDBJ whole genome shotgun (WGS) entry which is preliminary data.</text>
</comment>
<sequence>MDQSNKKYWCETCNLQFKDYKQHLSHKYLQHDKQELQPVIINNDGGEFKNFSNNFETYSQTDIGKTFFKEQLHNNTWKHLARDVFNNCFNFTNHEATHHGTLNGRKVMPSSSKNVPGNIQEPRNRNLSIAEGSAKELSVSFKCSKNKIGRLDGNSHINTSQPLMSTERKPMELYTHDMKEQLNRNQSSLSEHSQMQLFKNSNNQQINFNQPCTPSRKKQIIENNLQVNRYQSFECNPIQFSTYQMNQHLHTNELIVAHELSEMEFCKHGMNPQSSANERAFTDTHESNSMANGVSSPQHRRINKFELNLQQHSEKNPGDLDFVDRSFVIYNDSNYINKEILDERGVRYFSQNPS</sequence>
<dbReference type="AlphaFoldDB" id="A0A8X6EXV4"/>
<dbReference type="EMBL" id="BMAO01030073">
    <property type="protein sequence ID" value="GFQ65515.1"/>
    <property type="molecule type" value="Genomic_DNA"/>
</dbReference>
<organism evidence="3 4">
    <name type="scientific">Trichonephila clavata</name>
    <name type="common">Joro spider</name>
    <name type="synonym">Nephila clavata</name>
    <dbReference type="NCBI Taxonomy" id="2740835"/>
    <lineage>
        <taxon>Eukaryota</taxon>
        <taxon>Metazoa</taxon>
        <taxon>Ecdysozoa</taxon>
        <taxon>Arthropoda</taxon>
        <taxon>Chelicerata</taxon>
        <taxon>Arachnida</taxon>
        <taxon>Araneae</taxon>
        <taxon>Araneomorphae</taxon>
        <taxon>Entelegynae</taxon>
        <taxon>Araneoidea</taxon>
        <taxon>Nephilidae</taxon>
        <taxon>Trichonephila</taxon>
    </lineage>
</organism>
<feature type="domain" description="C2H2-type" evidence="2">
    <location>
        <begin position="10"/>
        <end position="31"/>
    </location>
</feature>
<evidence type="ECO:0000259" key="2">
    <source>
        <dbReference type="PROSITE" id="PS00028"/>
    </source>
</evidence>
<accession>A0A8X6EXV4</accession>
<dbReference type="PROSITE" id="PS00028">
    <property type="entry name" value="ZINC_FINGER_C2H2_1"/>
    <property type="match status" value="1"/>
</dbReference>
<feature type="region of interest" description="Disordered" evidence="1">
    <location>
        <begin position="100"/>
        <end position="122"/>
    </location>
</feature>
<evidence type="ECO:0000313" key="3">
    <source>
        <dbReference type="EMBL" id="GFQ65515.1"/>
    </source>
</evidence>
<keyword evidence="4" id="KW-1185">Reference proteome</keyword>
<gene>
    <name evidence="3" type="ORF">TNCT_278361</name>
</gene>
<evidence type="ECO:0000313" key="4">
    <source>
        <dbReference type="Proteomes" id="UP000887116"/>
    </source>
</evidence>
<evidence type="ECO:0000256" key="1">
    <source>
        <dbReference type="SAM" id="MobiDB-lite"/>
    </source>
</evidence>
<protein>
    <recommendedName>
        <fullName evidence="2">C2H2-type domain-containing protein</fullName>
    </recommendedName>
</protein>